<keyword evidence="1" id="KW-1133">Transmembrane helix</keyword>
<comment type="caution">
    <text evidence="3">The sequence shown here is derived from an EMBL/GenBank/DDBJ whole genome shotgun (WGS) entry which is preliminary data.</text>
</comment>
<accession>A0AAD1XR49</accession>
<evidence type="ECO:0000313" key="3">
    <source>
        <dbReference type="EMBL" id="CAI2377337.1"/>
    </source>
</evidence>
<dbReference type="EMBL" id="CAMPGE010018971">
    <property type="protein sequence ID" value="CAI2377337.1"/>
    <property type="molecule type" value="Genomic_DNA"/>
</dbReference>
<keyword evidence="2" id="KW-0732">Signal</keyword>
<keyword evidence="4" id="KW-1185">Reference proteome</keyword>
<protein>
    <submittedName>
        <fullName evidence="3">Uncharacterized protein</fullName>
    </submittedName>
</protein>
<dbReference type="Proteomes" id="UP001295684">
    <property type="component" value="Unassembled WGS sequence"/>
</dbReference>
<reference evidence="3" key="1">
    <citation type="submission" date="2023-07" db="EMBL/GenBank/DDBJ databases">
        <authorList>
            <consortium name="AG Swart"/>
            <person name="Singh M."/>
            <person name="Singh A."/>
            <person name="Seah K."/>
            <person name="Emmerich C."/>
        </authorList>
    </citation>
    <scope>NUCLEOTIDE SEQUENCE</scope>
    <source>
        <strain evidence="3">DP1</strain>
    </source>
</reference>
<keyword evidence="1" id="KW-0812">Transmembrane</keyword>
<gene>
    <name evidence="3" type="ORF">ECRASSUSDP1_LOCUS18721</name>
</gene>
<evidence type="ECO:0000256" key="2">
    <source>
        <dbReference type="SAM" id="SignalP"/>
    </source>
</evidence>
<feature type="signal peptide" evidence="2">
    <location>
        <begin position="1"/>
        <end position="20"/>
    </location>
</feature>
<feature type="chain" id="PRO_5042155448" evidence="2">
    <location>
        <begin position="21"/>
        <end position="285"/>
    </location>
</feature>
<sequence>MARIWTILLLILTSASLVDCYGGPLKYFRSSPYTNFELVSSNLERNHNIMLQFLSLFKAIQFGAQHFNLTLTKDSLLGLWSLFLKTFFYCKSWSCITLVDVMVGGFDEFRHFAVGVITERYLGYDYLSWHYFKKEWNVIKKITHDRGKQAFVDKSKCIRERIARYYMPMFEGNDTSSCTEFDDIIVSFSDQPFEDRSSLYYFVCKVVLLMILVGISFIVSKLIRAEWRTYLKQEAIFGQMDQLRITNRSHHRGRENFLDFKDVLAEAQGNEIIIDMVASDLSSKT</sequence>
<evidence type="ECO:0000313" key="4">
    <source>
        <dbReference type="Proteomes" id="UP001295684"/>
    </source>
</evidence>
<dbReference type="AlphaFoldDB" id="A0AAD1XR49"/>
<evidence type="ECO:0000256" key="1">
    <source>
        <dbReference type="SAM" id="Phobius"/>
    </source>
</evidence>
<proteinExistence type="predicted"/>
<keyword evidence="1" id="KW-0472">Membrane</keyword>
<organism evidence="3 4">
    <name type="scientific">Euplotes crassus</name>
    <dbReference type="NCBI Taxonomy" id="5936"/>
    <lineage>
        <taxon>Eukaryota</taxon>
        <taxon>Sar</taxon>
        <taxon>Alveolata</taxon>
        <taxon>Ciliophora</taxon>
        <taxon>Intramacronucleata</taxon>
        <taxon>Spirotrichea</taxon>
        <taxon>Hypotrichia</taxon>
        <taxon>Euplotida</taxon>
        <taxon>Euplotidae</taxon>
        <taxon>Moneuplotes</taxon>
    </lineage>
</organism>
<feature type="transmembrane region" description="Helical" evidence="1">
    <location>
        <begin position="199"/>
        <end position="223"/>
    </location>
</feature>
<name>A0AAD1XR49_EUPCR</name>